<evidence type="ECO:0000256" key="1">
    <source>
        <dbReference type="SAM" id="MobiDB-lite"/>
    </source>
</evidence>
<comment type="caution">
    <text evidence="2">The sequence shown here is derived from an EMBL/GenBank/DDBJ whole genome shotgun (WGS) entry which is preliminary data.</text>
</comment>
<proteinExistence type="predicted"/>
<evidence type="ECO:0000313" key="3">
    <source>
        <dbReference type="Proteomes" id="UP001148018"/>
    </source>
</evidence>
<dbReference type="AlphaFoldDB" id="A0A9Q0DH32"/>
<feature type="region of interest" description="Disordered" evidence="1">
    <location>
        <begin position="69"/>
        <end position="92"/>
    </location>
</feature>
<accession>A0A9Q0DH32</accession>
<reference evidence="2" key="1">
    <citation type="submission" date="2022-07" db="EMBL/GenBank/DDBJ databases">
        <title>Chromosome-level genome of Muraenolepis orangiensis.</title>
        <authorList>
            <person name="Kim J."/>
        </authorList>
    </citation>
    <scope>NUCLEOTIDE SEQUENCE</scope>
    <source>
        <strain evidence="2">KU_S4_2022</strain>
        <tissue evidence="2">Muscle</tissue>
    </source>
</reference>
<dbReference type="Proteomes" id="UP001148018">
    <property type="component" value="Unassembled WGS sequence"/>
</dbReference>
<sequence>MYHDQVRYHDQERYNPHDQVRGGCIFPGLGTLPGRVLVQVISPSRGGILPGRVLVLDAPAVSVSALRLPASSPPCTSSDDVLAAGPPLQEPRSAVVPEPRYLVFNTDQEPAAVLDHRSLERSTDQNRAAVISFCRSR</sequence>
<protein>
    <submittedName>
        <fullName evidence="2">Uncharacterized protein</fullName>
    </submittedName>
</protein>
<name>A0A9Q0DH32_9TELE</name>
<dbReference type="EMBL" id="JANIIK010000116">
    <property type="protein sequence ID" value="KAJ3587448.1"/>
    <property type="molecule type" value="Genomic_DNA"/>
</dbReference>
<gene>
    <name evidence="2" type="ORF">NHX12_011045</name>
</gene>
<organism evidence="2 3">
    <name type="scientific">Muraenolepis orangiensis</name>
    <name type="common">Patagonian moray cod</name>
    <dbReference type="NCBI Taxonomy" id="630683"/>
    <lineage>
        <taxon>Eukaryota</taxon>
        <taxon>Metazoa</taxon>
        <taxon>Chordata</taxon>
        <taxon>Craniata</taxon>
        <taxon>Vertebrata</taxon>
        <taxon>Euteleostomi</taxon>
        <taxon>Actinopterygii</taxon>
        <taxon>Neopterygii</taxon>
        <taxon>Teleostei</taxon>
        <taxon>Neoteleostei</taxon>
        <taxon>Acanthomorphata</taxon>
        <taxon>Zeiogadaria</taxon>
        <taxon>Gadariae</taxon>
        <taxon>Gadiformes</taxon>
        <taxon>Muraenolepidoidei</taxon>
        <taxon>Muraenolepididae</taxon>
        <taxon>Muraenolepis</taxon>
    </lineage>
</organism>
<keyword evidence="3" id="KW-1185">Reference proteome</keyword>
<evidence type="ECO:0000313" key="2">
    <source>
        <dbReference type="EMBL" id="KAJ3587448.1"/>
    </source>
</evidence>